<evidence type="ECO:0000313" key="7">
    <source>
        <dbReference type="Proteomes" id="UP000609879"/>
    </source>
</evidence>
<dbReference type="Gene3D" id="3.30.230.80">
    <property type="match status" value="1"/>
</dbReference>
<gene>
    <name evidence="6" type="ORF">Ade02nite_75470</name>
</gene>
<organism evidence="6 7">
    <name type="scientific">Paractinoplanes deccanensis</name>
    <dbReference type="NCBI Taxonomy" id="113561"/>
    <lineage>
        <taxon>Bacteria</taxon>
        <taxon>Bacillati</taxon>
        <taxon>Actinomycetota</taxon>
        <taxon>Actinomycetes</taxon>
        <taxon>Micromonosporales</taxon>
        <taxon>Micromonosporaceae</taxon>
        <taxon>Paractinoplanes</taxon>
    </lineage>
</organism>
<dbReference type="SUPFAM" id="SSF55874">
    <property type="entry name" value="ATPase domain of HSP90 chaperone/DNA topoisomerase II/histidine kinase"/>
    <property type="match status" value="1"/>
</dbReference>
<proteinExistence type="inferred from homology"/>
<dbReference type="InterPro" id="IPR003594">
    <property type="entry name" value="HATPase_dom"/>
</dbReference>
<keyword evidence="3" id="KW-0067">ATP-binding</keyword>
<dbReference type="EMBL" id="BOMI01000153">
    <property type="protein sequence ID" value="GID78906.1"/>
    <property type="molecule type" value="Genomic_DNA"/>
</dbReference>
<evidence type="ECO:0000313" key="6">
    <source>
        <dbReference type="EMBL" id="GID78906.1"/>
    </source>
</evidence>
<comment type="similarity">
    <text evidence="1">Belongs to the heat shock protein 90 family.</text>
</comment>
<dbReference type="Pfam" id="PF13589">
    <property type="entry name" value="HATPase_c_3"/>
    <property type="match status" value="1"/>
</dbReference>
<name>A0ABQ3YFW7_9ACTN</name>
<accession>A0ABQ3YFW7</accession>
<evidence type="ECO:0000256" key="3">
    <source>
        <dbReference type="ARBA" id="ARBA00022840"/>
    </source>
</evidence>
<feature type="domain" description="Histidine kinase/HSP90-like ATPase" evidence="5">
    <location>
        <begin position="22"/>
        <end position="161"/>
    </location>
</feature>
<dbReference type="SUPFAM" id="SSF54211">
    <property type="entry name" value="Ribosomal protein S5 domain 2-like"/>
    <property type="match status" value="1"/>
</dbReference>
<dbReference type="SMART" id="SM00387">
    <property type="entry name" value="HATPase_c"/>
    <property type="match status" value="1"/>
</dbReference>
<keyword evidence="7" id="KW-1185">Reference proteome</keyword>
<protein>
    <submittedName>
        <fullName evidence="6">Molecular chaperone HtpG</fullName>
    </submittedName>
</protein>
<dbReference type="InterPro" id="IPR036890">
    <property type="entry name" value="HATPase_C_sf"/>
</dbReference>
<dbReference type="PANTHER" id="PTHR11528">
    <property type="entry name" value="HEAT SHOCK PROTEIN 90 FAMILY MEMBER"/>
    <property type="match status" value="1"/>
</dbReference>
<dbReference type="Proteomes" id="UP000609879">
    <property type="component" value="Unassembled WGS sequence"/>
</dbReference>
<evidence type="ECO:0000256" key="4">
    <source>
        <dbReference type="ARBA" id="ARBA00023186"/>
    </source>
</evidence>
<evidence type="ECO:0000256" key="2">
    <source>
        <dbReference type="ARBA" id="ARBA00022741"/>
    </source>
</evidence>
<dbReference type="Gene3D" id="3.30.565.10">
    <property type="entry name" value="Histidine kinase-like ATPase, C-terminal domain"/>
    <property type="match status" value="1"/>
</dbReference>
<keyword evidence="2" id="KW-0547">Nucleotide-binding</keyword>
<dbReference type="PIRSF" id="PIRSF002583">
    <property type="entry name" value="Hsp90"/>
    <property type="match status" value="1"/>
</dbReference>
<dbReference type="InterPro" id="IPR001404">
    <property type="entry name" value="Hsp90_fam"/>
</dbReference>
<reference evidence="6 7" key="1">
    <citation type="submission" date="2021-01" db="EMBL/GenBank/DDBJ databases">
        <title>Whole genome shotgun sequence of Actinoplanes deccanensis NBRC 13994.</title>
        <authorList>
            <person name="Komaki H."/>
            <person name="Tamura T."/>
        </authorList>
    </citation>
    <scope>NUCLEOTIDE SEQUENCE [LARGE SCALE GENOMIC DNA]</scope>
    <source>
        <strain evidence="6 7">NBRC 13994</strain>
    </source>
</reference>
<dbReference type="InterPro" id="IPR020568">
    <property type="entry name" value="Ribosomal_Su5_D2-typ_SF"/>
</dbReference>
<evidence type="ECO:0000256" key="1">
    <source>
        <dbReference type="ARBA" id="ARBA00008239"/>
    </source>
</evidence>
<sequence length="584" mass="64144">MSAVSNTFQVDLRGIVDLLSHHLYASPRVYVRELLQNAVDAITATGDVAGGSVTLTTGDGELRVADNGIGLTEAQVHELLATIGRSSKRDELGFARHEFLGQFGIGLLSCFLVADEIRVHTRRDGAEPVLWTGYSDGRYDVRAGDERDPGTTVTLVPRRGSEHLLTSATVRELAELYGSLLPVRVEVDGAPVTSGSVPWEHGDETLARYAEQVFGFRPFDTVELDVPEAGLTGVAFILPTPVNPATRGGHRVYLKRMLLAESVEGLLPEWAFFARCVVDSTELRPTASREALYDDGLLADTREAIADQLRGWLVRLAATDPRKLARFLGVHHLGVKALALHDDEMLRLVEQWYAMETNMGRLTLAEFRERYGVIRYASTADEFRQLAAVAAAQDVALINGGYVYDADLIERLAKVDPEVRVERLEPADLATRFTAVDTETELRLRPFLTAAQRRLDRLGCEVQVRAFDPVTSPALYLVSRSAAFHEEFTAGRDRADDLWGGVLDALAHTAPADRPQLVLNHRNPLVRRVIAIADPELAGLAVESLYGQALMLGHHPIRPADAALLTTSFLGLLDRAVPQGEEDR</sequence>
<evidence type="ECO:0000259" key="5">
    <source>
        <dbReference type="SMART" id="SM00387"/>
    </source>
</evidence>
<comment type="caution">
    <text evidence="6">The sequence shown here is derived from an EMBL/GenBank/DDBJ whole genome shotgun (WGS) entry which is preliminary data.</text>
</comment>
<keyword evidence="4" id="KW-0143">Chaperone</keyword>
<dbReference type="NCBIfam" id="NF010683">
    <property type="entry name" value="PRK14083.1"/>
    <property type="match status" value="1"/>
</dbReference>